<sequence length="516" mass="59284">MLLFRLYGMQAVKVKYKDRQKYICYKGYLNFASFLQCVGRKFDMPMLDVKVYDESKTEVDEGVFEFLLNKQDLGVLEICSSNEDDGVSSLASYSGDSEGDSDDTIILQHSTTSMKRIEDCSLSRMIESILKKKPGGDRVLSEYARTKSLTDGRRRDMVNILVAHMTSEHGTRPSRRVKEEYAKGIITLFPNLANPNSKLGYEHYYSAKGGESGFLAWTLKYFQRKTLDRQKRKSRTPLPKVTPCFTIIQPFIYILIMFSGDPKADQDPVQYKNDSMMTENQCCEAIALMKHTTDEKVIKDQMKQTFHYRQNMVHDSKKASDIFTVFTRFLDITGLIEQDFRLMFGDATSSKFLEKWPKDYKQKVLKQSRCLPQTSELQHLILNVESTSDIEEGWDGDISSVLLLIHLLPPPHGHKRPGKLSARQACDHLVKFLQVNGTSIQDHLDSIKESHQPYLLACGNTKHVIHNYFIVIDKHAMPCKSPNSLIACDELFKAHFVFGTSYHEDLDQRRVNLERD</sequence>
<proteinExistence type="predicted"/>
<comment type="caution">
    <text evidence="1">The sequence shown here is derived from an EMBL/GenBank/DDBJ whole genome shotgun (WGS) entry which is preliminary data.</text>
</comment>
<protein>
    <recommendedName>
        <fullName evidence="3">PB1 domain-containing protein</fullName>
    </recommendedName>
</protein>
<dbReference type="PANTHER" id="PTHR31025:SF29">
    <property type="entry name" value="SI:CH211-196P9.1"/>
    <property type="match status" value="1"/>
</dbReference>
<dbReference type="Proteomes" id="UP001460270">
    <property type="component" value="Unassembled WGS sequence"/>
</dbReference>
<gene>
    <name evidence="1" type="ORF">WMY93_000127</name>
</gene>
<keyword evidence="2" id="KW-1185">Reference proteome</keyword>
<dbReference type="AlphaFoldDB" id="A0AAW0Q464"/>
<dbReference type="PANTHER" id="PTHR31025">
    <property type="entry name" value="SI:CH211-196P9.1-RELATED"/>
    <property type="match status" value="1"/>
</dbReference>
<dbReference type="EMBL" id="JBBPFD010000001">
    <property type="protein sequence ID" value="KAK7944399.1"/>
    <property type="molecule type" value="Genomic_DNA"/>
</dbReference>
<evidence type="ECO:0008006" key="3">
    <source>
        <dbReference type="Google" id="ProtNLM"/>
    </source>
</evidence>
<name>A0AAW0Q464_9GOBI</name>
<reference evidence="2" key="1">
    <citation type="submission" date="2024-04" db="EMBL/GenBank/DDBJ databases">
        <title>Salinicola lusitanus LLJ914,a marine bacterium isolated from the Okinawa Trough.</title>
        <authorList>
            <person name="Li J."/>
        </authorList>
    </citation>
    <scope>NUCLEOTIDE SEQUENCE [LARGE SCALE GENOMIC DNA]</scope>
</reference>
<evidence type="ECO:0000313" key="2">
    <source>
        <dbReference type="Proteomes" id="UP001460270"/>
    </source>
</evidence>
<evidence type="ECO:0000313" key="1">
    <source>
        <dbReference type="EMBL" id="KAK7944399.1"/>
    </source>
</evidence>
<accession>A0AAW0Q464</accession>
<organism evidence="1 2">
    <name type="scientific">Mugilogobius chulae</name>
    <name type="common">yellowstripe goby</name>
    <dbReference type="NCBI Taxonomy" id="88201"/>
    <lineage>
        <taxon>Eukaryota</taxon>
        <taxon>Metazoa</taxon>
        <taxon>Chordata</taxon>
        <taxon>Craniata</taxon>
        <taxon>Vertebrata</taxon>
        <taxon>Euteleostomi</taxon>
        <taxon>Actinopterygii</taxon>
        <taxon>Neopterygii</taxon>
        <taxon>Teleostei</taxon>
        <taxon>Neoteleostei</taxon>
        <taxon>Acanthomorphata</taxon>
        <taxon>Gobiaria</taxon>
        <taxon>Gobiiformes</taxon>
        <taxon>Gobioidei</taxon>
        <taxon>Gobiidae</taxon>
        <taxon>Gobionellinae</taxon>
        <taxon>Mugilogobius</taxon>
    </lineage>
</organism>